<dbReference type="AlphaFoldDB" id="A0A6G4WLT0"/>
<dbReference type="EMBL" id="JAAKZF010000108">
    <property type="protein sequence ID" value="NGO55559.1"/>
    <property type="molecule type" value="Genomic_DNA"/>
</dbReference>
<organism evidence="1 2">
    <name type="scientific">Allomesorhizobium camelthorni</name>
    <dbReference type="NCBI Taxonomy" id="475069"/>
    <lineage>
        <taxon>Bacteria</taxon>
        <taxon>Pseudomonadati</taxon>
        <taxon>Pseudomonadota</taxon>
        <taxon>Alphaproteobacteria</taxon>
        <taxon>Hyphomicrobiales</taxon>
        <taxon>Phyllobacteriaceae</taxon>
        <taxon>Allomesorhizobium</taxon>
    </lineage>
</organism>
<sequence>MTYVSQELAAIQADALELQKYASADKSALQERINDIPRRAVEVRDVLSTNPHVQVTGLSVTNPWGVTFEFAFPTPAR</sequence>
<reference evidence="1 2" key="1">
    <citation type="submission" date="2020-02" db="EMBL/GenBank/DDBJ databases">
        <title>Genome sequence of strain CCNWXJ40-4.</title>
        <authorList>
            <person name="Gao J."/>
            <person name="Sun J."/>
        </authorList>
    </citation>
    <scope>NUCLEOTIDE SEQUENCE [LARGE SCALE GENOMIC DNA]</scope>
    <source>
        <strain evidence="1 2">CCNWXJ 40-4</strain>
    </source>
</reference>
<protein>
    <submittedName>
        <fullName evidence="1">Uncharacterized protein</fullName>
    </submittedName>
</protein>
<comment type="caution">
    <text evidence="1">The sequence shown here is derived from an EMBL/GenBank/DDBJ whole genome shotgun (WGS) entry which is preliminary data.</text>
</comment>
<proteinExistence type="predicted"/>
<dbReference type="Proteomes" id="UP001642900">
    <property type="component" value="Unassembled WGS sequence"/>
</dbReference>
<evidence type="ECO:0000313" key="2">
    <source>
        <dbReference type="Proteomes" id="UP001642900"/>
    </source>
</evidence>
<accession>A0A6G4WLT0</accession>
<evidence type="ECO:0000313" key="1">
    <source>
        <dbReference type="EMBL" id="NGO55559.1"/>
    </source>
</evidence>
<keyword evidence="2" id="KW-1185">Reference proteome</keyword>
<gene>
    <name evidence="1" type="ORF">G6N73_31740</name>
</gene>
<name>A0A6G4WLT0_9HYPH</name>
<dbReference type="RefSeq" id="WP_165033910.1">
    <property type="nucleotide sequence ID" value="NZ_JAAKZF010000108.1"/>
</dbReference>